<dbReference type="InterPro" id="IPR050463">
    <property type="entry name" value="Gfo/Idh/MocA_oxidrdct_glycsds"/>
</dbReference>
<evidence type="ECO:0000313" key="4">
    <source>
        <dbReference type="Proteomes" id="UP000198362"/>
    </source>
</evidence>
<feature type="domain" description="Gfo/Idh/MocA-like oxidoreductase N-terminal" evidence="2">
    <location>
        <begin position="4"/>
        <end position="120"/>
    </location>
</feature>
<dbReference type="PANTHER" id="PTHR43818">
    <property type="entry name" value="BCDNA.GH03377"/>
    <property type="match status" value="1"/>
</dbReference>
<dbReference type="GO" id="GO:0016491">
    <property type="term" value="F:oxidoreductase activity"/>
    <property type="evidence" value="ECO:0007669"/>
    <property type="project" value="UniProtKB-KW"/>
</dbReference>
<dbReference type="InterPro" id="IPR000683">
    <property type="entry name" value="Gfo/Idh/MocA-like_OxRdtase_N"/>
</dbReference>
<dbReference type="RefSeq" id="WP_089248235.1">
    <property type="nucleotide sequence ID" value="NZ_FZPH01000004.1"/>
</dbReference>
<dbReference type="Pfam" id="PF01408">
    <property type="entry name" value="GFO_IDH_MocA"/>
    <property type="match status" value="1"/>
</dbReference>
<dbReference type="InterPro" id="IPR036291">
    <property type="entry name" value="NAD(P)-bd_dom_sf"/>
</dbReference>
<proteinExistence type="predicted"/>
<dbReference type="Proteomes" id="UP000198362">
    <property type="component" value="Unassembled WGS sequence"/>
</dbReference>
<organism evidence="3 4">
    <name type="scientific">Asanoa hainanensis</name>
    <dbReference type="NCBI Taxonomy" id="560556"/>
    <lineage>
        <taxon>Bacteria</taxon>
        <taxon>Bacillati</taxon>
        <taxon>Actinomycetota</taxon>
        <taxon>Actinomycetes</taxon>
        <taxon>Micromonosporales</taxon>
        <taxon>Micromonosporaceae</taxon>
        <taxon>Asanoa</taxon>
    </lineage>
</organism>
<gene>
    <name evidence="3" type="ORF">SAMN05421812_104391</name>
</gene>
<sequence>MTTRVALVGANGHGRWHRRRLATRSDLTLVGIAEPKPVDPDPPVPPGTPVFPNHRDLLAATRPEVVIICTPPGTHLPIALDALAAGCDLLLEKPPLLSLADHDLLSAALAEAGRSCQVGFQALGSAALDELRGVIASGALGTVTGVAAVAAWQRDDAYYTRSPWAGRRGVDGALTNPLAHAVMQALAVSDAALLCRHMRITGSDPTRDAYMAAEQMGAEPPGRLEVERYRTRAIESDDTAVLRLTVQGGPSVVVAVTLAGEEFIAGEVTVTGTRGSATLEYPTDRLMLPGDPGPREVPGRVDLLDNLLAHRADRAGVPLRAALSATVGFTAVVEALGAAPAPVALGDDVVADLGTGPGRIRSIRGINAVLRRAAAGLALPSELGVAWARPPHTENRMQTTGSIAHLK</sequence>
<dbReference type="OrthoDB" id="9812981at2"/>
<dbReference type="Gene3D" id="3.30.360.10">
    <property type="entry name" value="Dihydrodipicolinate Reductase, domain 2"/>
    <property type="match status" value="1"/>
</dbReference>
<reference evidence="3 4" key="1">
    <citation type="submission" date="2017-06" db="EMBL/GenBank/DDBJ databases">
        <authorList>
            <person name="Kim H.J."/>
            <person name="Triplett B.A."/>
        </authorList>
    </citation>
    <scope>NUCLEOTIDE SEQUENCE [LARGE SCALE GENOMIC DNA]</scope>
    <source>
        <strain evidence="3 4">CGMCC 4.5593</strain>
    </source>
</reference>
<name>A0A239LJG7_9ACTN</name>
<dbReference type="EMBL" id="FZPH01000004">
    <property type="protein sequence ID" value="SNT30817.1"/>
    <property type="molecule type" value="Genomic_DNA"/>
</dbReference>
<dbReference type="SUPFAM" id="SSF55347">
    <property type="entry name" value="Glyceraldehyde-3-phosphate dehydrogenase-like, C-terminal domain"/>
    <property type="match status" value="1"/>
</dbReference>
<evidence type="ECO:0000313" key="3">
    <source>
        <dbReference type="EMBL" id="SNT30817.1"/>
    </source>
</evidence>
<keyword evidence="4" id="KW-1185">Reference proteome</keyword>
<accession>A0A239LJG7</accession>
<evidence type="ECO:0000256" key="1">
    <source>
        <dbReference type="ARBA" id="ARBA00023002"/>
    </source>
</evidence>
<keyword evidence="1" id="KW-0560">Oxidoreductase</keyword>
<protein>
    <submittedName>
        <fullName evidence="3">Predicted dehydrogenase</fullName>
    </submittedName>
</protein>
<dbReference type="Gene3D" id="3.40.50.720">
    <property type="entry name" value="NAD(P)-binding Rossmann-like Domain"/>
    <property type="match status" value="1"/>
</dbReference>
<evidence type="ECO:0000259" key="2">
    <source>
        <dbReference type="Pfam" id="PF01408"/>
    </source>
</evidence>
<dbReference type="SUPFAM" id="SSF51735">
    <property type="entry name" value="NAD(P)-binding Rossmann-fold domains"/>
    <property type="match status" value="1"/>
</dbReference>
<dbReference type="PANTHER" id="PTHR43818:SF11">
    <property type="entry name" value="BCDNA.GH03377"/>
    <property type="match status" value="1"/>
</dbReference>
<dbReference type="GO" id="GO:0000166">
    <property type="term" value="F:nucleotide binding"/>
    <property type="evidence" value="ECO:0007669"/>
    <property type="project" value="InterPro"/>
</dbReference>
<dbReference type="AlphaFoldDB" id="A0A239LJG7"/>